<dbReference type="InterPro" id="IPR007863">
    <property type="entry name" value="Peptidase_M16_C"/>
</dbReference>
<sequence>MYNKVTLDNGLRVVTEHIPHVKSVSIGIWVEAGSRKENLYNNGVSHFIEHMLFKGTKNRSAKDIAEAIDNIGGQINAFTSKECTCYYARVLDNHIDIAIDVLADMFFNSLFDEEEIIKEKSVIYEEIKMYEDSPEDLVHDLLSKTIFDGNTLSLPILGSEESLNKMTRNNLINYYEQFYSPSNTVISIAGNFNFNETIGLIKKYFNNWSTKQNLIEKYRKPELFHDISNKKKDIEQLHFCIGTEGVAQGKDELYALLVLNNIFGGSMSSRLFQDIREDRGLVYSIYSYPSSYKDTGILTIYAALNPDYFLEVVDIIIKNINKIQKEYLSDEEIYKSKEQLKGNYILGLESTSSRMTSIGKSELLLGKITSPQEILTKIDKVKAEDIKHIINKVFDKNKYNIAYVGNYLDEKEINLELKKLLFN</sequence>
<gene>
    <name evidence="5" type="ORF">SAMN05660462_01042</name>
</gene>
<dbReference type="Proteomes" id="UP000198625">
    <property type="component" value="Unassembled WGS sequence"/>
</dbReference>
<dbReference type="AlphaFoldDB" id="A0A1H3N7E9"/>
<evidence type="ECO:0000256" key="2">
    <source>
        <dbReference type="RuleBase" id="RU004447"/>
    </source>
</evidence>
<dbReference type="PROSITE" id="PS00143">
    <property type="entry name" value="INSULINASE"/>
    <property type="match status" value="1"/>
</dbReference>
<dbReference type="RefSeq" id="WP_091728160.1">
    <property type="nucleotide sequence ID" value="NZ_FNQE01000009.1"/>
</dbReference>
<comment type="similarity">
    <text evidence="1 2">Belongs to the peptidase M16 family.</text>
</comment>
<protein>
    <submittedName>
        <fullName evidence="5">Predicted Zn-dependent peptidase</fullName>
    </submittedName>
</protein>
<feature type="domain" description="Peptidase M16 N-terminal" evidence="3">
    <location>
        <begin position="12"/>
        <end position="158"/>
    </location>
</feature>
<dbReference type="InterPro" id="IPR001431">
    <property type="entry name" value="Pept_M16_Zn_BS"/>
</dbReference>
<dbReference type="SUPFAM" id="SSF63411">
    <property type="entry name" value="LuxS/MPP-like metallohydrolase"/>
    <property type="match status" value="2"/>
</dbReference>
<dbReference type="Gene3D" id="3.30.830.10">
    <property type="entry name" value="Metalloenzyme, LuxS/M16 peptidase-like"/>
    <property type="match status" value="2"/>
</dbReference>
<dbReference type="FunFam" id="3.30.830.10:FF:000008">
    <property type="entry name" value="Mitochondrial-processing peptidase subunit beta"/>
    <property type="match status" value="1"/>
</dbReference>
<evidence type="ECO:0000313" key="6">
    <source>
        <dbReference type="Proteomes" id="UP000198625"/>
    </source>
</evidence>
<dbReference type="InterPro" id="IPR011765">
    <property type="entry name" value="Pept_M16_N"/>
</dbReference>
<organism evidence="5 6">
    <name type="scientific">Proteiniborus ethanoligenes</name>
    <dbReference type="NCBI Taxonomy" id="415015"/>
    <lineage>
        <taxon>Bacteria</taxon>
        <taxon>Bacillati</taxon>
        <taxon>Bacillota</taxon>
        <taxon>Clostridia</taxon>
        <taxon>Eubacteriales</taxon>
        <taxon>Proteiniborus</taxon>
    </lineage>
</organism>
<dbReference type="PANTHER" id="PTHR11851">
    <property type="entry name" value="METALLOPROTEASE"/>
    <property type="match status" value="1"/>
</dbReference>
<dbReference type="EMBL" id="FNQE01000009">
    <property type="protein sequence ID" value="SDY84802.1"/>
    <property type="molecule type" value="Genomic_DNA"/>
</dbReference>
<dbReference type="Pfam" id="PF05193">
    <property type="entry name" value="Peptidase_M16_C"/>
    <property type="match status" value="1"/>
</dbReference>
<proteinExistence type="inferred from homology"/>
<dbReference type="STRING" id="415015.SAMN05660462_01042"/>
<dbReference type="InterPro" id="IPR011249">
    <property type="entry name" value="Metalloenz_LuxS/M16"/>
</dbReference>
<keyword evidence="6" id="KW-1185">Reference proteome</keyword>
<evidence type="ECO:0000256" key="1">
    <source>
        <dbReference type="ARBA" id="ARBA00007261"/>
    </source>
</evidence>
<dbReference type="PANTHER" id="PTHR11851:SF49">
    <property type="entry name" value="MITOCHONDRIAL-PROCESSING PEPTIDASE SUBUNIT ALPHA"/>
    <property type="match status" value="1"/>
</dbReference>
<dbReference type="GO" id="GO:0046872">
    <property type="term" value="F:metal ion binding"/>
    <property type="evidence" value="ECO:0007669"/>
    <property type="project" value="InterPro"/>
</dbReference>
<dbReference type="GO" id="GO:0006508">
    <property type="term" value="P:proteolysis"/>
    <property type="evidence" value="ECO:0007669"/>
    <property type="project" value="InterPro"/>
</dbReference>
<reference evidence="5 6" key="1">
    <citation type="submission" date="2016-10" db="EMBL/GenBank/DDBJ databases">
        <authorList>
            <person name="de Groot N.N."/>
        </authorList>
    </citation>
    <scope>NUCLEOTIDE SEQUENCE [LARGE SCALE GENOMIC DNA]</scope>
    <source>
        <strain evidence="5 6">DSM 21650</strain>
    </source>
</reference>
<dbReference type="InterPro" id="IPR050361">
    <property type="entry name" value="MPP/UQCRC_Complex"/>
</dbReference>
<dbReference type="Pfam" id="PF00675">
    <property type="entry name" value="Peptidase_M16"/>
    <property type="match status" value="1"/>
</dbReference>
<accession>A0A1H3N7E9</accession>
<evidence type="ECO:0000259" key="4">
    <source>
        <dbReference type="Pfam" id="PF05193"/>
    </source>
</evidence>
<dbReference type="GO" id="GO:0004222">
    <property type="term" value="F:metalloendopeptidase activity"/>
    <property type="evidence" value="ECO:0007669"/>
    <property type="project" value="InterPro"/>
</dbReference>
<evidence type="ECO:0000259" key="3">
    <source>
        <dbReference type="Pfam" id="PF00675"/>
    </source>
</evidence>
<feature type="domain" description="Peptidase M16 C-terminal" evidence="4">
    <location>
        <begin position="165"/>
        <end position="340"/>
    </location>
</feature>
<evidence type="ECO:0000313" key="5">
    <source>
        <dbReference type="EMBL" id="SDY84802.1"/>
    </source>
</evidence>
<dbReference type="OrthoDB" id="9811314at2"/>
<name>A0A1H3N7E9_9FIRM</name>